<dbReference type="STRING" id="913774.A0A0C3HZQ7"/>
<dbReference type="Pfam" id="PF00348">
    <property type="entry name" value="polyprenyl_synt"/>
    <property type="match status" value="1"/>
</dbReference>
<feature type="region of interest" description="Disordered" evidence="4">
    <location>
        <begin position="357"/>
        <end position="384"/>
    </location>
</feature>
<dbReference type="GO" id="GO:0008299">
    <property type="term" value="P:isoprenoid biosynthetic process"/>
    <property type="evidence" value="ECO:0007669"/>
    <property type="project" value="InterPro"/>
</dbReference>
<sequence>MDYKFSTIIDSSAYDTQGLCHGIDLRRHEAADLEDVGALRAQEDWRRLVGPLEKPFKGGLGPEFSFITVAVPECLPDRLEITSYALEIGFIHDDVIDTDINDASLDEMEQALEQGGQIGKIQEKGASGKRKIAAQILREMMAIDPERAMVVAKSWAAGVQHSSRRQDDTHWNTLEEYIPYRCLDVGYMLWHGLVTFGCAVTIPEEEADEVRELLTPAVTAAALVNDLFSFEKERNDANVQNAILVIMMEHGCSEEEAREICRERIRVENAKYVRVVEDTKTRTDLCDDVKRYIEIMQYTLSGNVAWSTQCPRYNAGAKFNELQLLRAEYGVEKYPAMWPPKDTTNGHSVKIAHKESHINGNGVNGTTKANGHKRKRNGHSTDDYIRMNGTNGVKRSAHISQLSTDSLVLTDVVSLALDWNLPELSDNVVLQPYRYLISLPSKGFRDQAIDSLNTWLKVPPKLVVIIRNVIKMLHSASLMLDDVEDGSPLRRGKPSTHNVYGTAQTINSATYQYTQATRTVAELSSPSCLRIFLEEMQELYVGQSYDLYWTHNALCPSISEYLKMVDKKTGGLFRMLTRLMVAESPVREKVADDGLNLLSCLIGRFFQIRDDYQNLASADYAKQKGFAEDLDEGKYSFTLIHCIQTLEAEPKFEGDAMQLRAFLMKRRSEEKLSNEAKREVLATMKKTGSLDYTLGVLRALHGELEKEVGNLEEKFGKENFSLRLLLEMLKV</sequence>
<dbReference type="SUPFAM" id="SSF48576">
    <property type="entry name" value="Terpenoid synthases"/>
    <property type="match status" value="2"/>
</dbReference>
<dbReference type="GO" id="GO:0043386">
    <property type="term" value="P:mycotoxin biosynthetic process"/>
    <property type="evidence" value="ECO:0007669"/>
    <property type="project" value="UniProtKB-ARBA"/>
</dbReference>
<dbReference type="PANTHER" id="PTHR12001:SF72">
    <property type="entry name" value="THIJ_PFPI FAMILY PROTEIN (AFU_ORTHOLOGUE AFUA_3G01210)-RELATED"/>
    <property type="match status" value="1"/>
</dbReference>
<evidence type="ECO:0000256" key="1">
    <source>
        <dbReference type="ARBA" id="ARBA00022679"/>
    </source>
</evidence>
<dbReference type="InterPro" id="IPR000092">
    <property type="entry name" value="Polyprenyl_synt"/>
</dbReference>
<dbReference type="InterPro" id="IPR033749">
    <property type="entry name" value="Polyprenyl_synt_CS"/>
</dbReference>
<dbReference type="SFLD" id="SFLDS00005">
    <property type="entry name" value="Isoprenoid_Synthase_Type_I"/>
    <property type="match status" value="1"/>
</dbReference>
<name>A0A0C3HZQ7_OIDMZ</name>
<dbReference type="Proteomes" id="UP000054321">
    <property type="component" value="Unassembled WGS sequence"/>
</dbReference>
<proteinExistence type="predicted"/>
<accession>A0A0C3HZQ7</accession>
<dbReference type="HOGENOM" id="CLU_014015_10_0_1"/>
<evidence type="ECO:0000313" key="6">
    <source>
        <dbReference type="Proteomes" id="UP000054321"/>
    </source>
</evidence>
<dbReference type="AlphaFoldDB" id="A0A0C3HZQ7"/>
<keyword evidence="1" id="KW-0808">Transferase</keyword>
<keyword evidence="2" id="KW-0479">Metal-binding</keyword>
<evidence type="ECO:0000256" key="3">
    <source>
        <dbReference type="ARBA" id="ARBA00022842"/>
    </source>
</evidence>
<dbReference type="PROSITE" id="PS00723">
    <property type="entry name" value="POLYPRENYL_SYNTHASE_1"/>
    <property type="match status" value="1"/>
</dbReference>
<dbReference type="GO" id="GO:0004659">
    <property type="term" value="F:prenyltransferase activity"/>
    <property type="evidence" value="ECO:0007669"/>
    <property type="project" value="InterPro"/>
</dbReference>
<evidence type="ECO:0000313" key="5">
    <source>
        <dbReference type="EMBL" id="KIN08340.1"/>
    </source>
</evidence>
<dbReference type="OrthoDB" id="6921389at2759"/>
<keyword evidence="6" id="KW-1185">Reference proteome</keyword>
<keyword evidence="3" id="KW-0460">Magnesium</keyword>
<dbReference type="EMBL" id="KN832870">
    <property type="protein sequence ID" value="KIN08340.1"/>
    <property type="molecule type" value="Genomic_DNA"/>
</dbReference>
<reference evidence="5 6" key="1">
    <citation type="submission" date="2014-04" db="EMBL/GenBank/DDBJ databases">
        <authorList>
            <consortium name="DOE Joint Genome Institute"/>
            <person name="Kuo A."/>
            <person name="Martino E."/>
            <person name="Perotto S."/>
            <person name="Kohler A."/>
            <person name="Nagy L.G."/>
            <person name="Floudas D."/>
            <person name="Copeland A."/>
            <person name="Barry K.W."/>
            <person name="Cichocki N."/>
            <person name="Veneault-Fourrey C."/>
            <person name="LaButti K."/>
            <person name="Lindquist E.A."/>
            <person name="Lipzen A."/>
            <person name="Lundell T."/>
            <person name="Morin E."/>
            <person name="Murat C."/>
            <person name="Sun H."/>
            <person name="Tunlid A."/>
            <person name="Henrissat B."/>
            <person name="Grigoriev I.V."/>
            <person name="Hibbett D.S."/>
            <person name="Martin F."/>
            <person name="Nordberg H.P."/>
            <person name="Cantor M.N."/>
            <person name="Hua S.X."/>
        </authorList>
    </citation>
    <scope>NUCLEOTIDE SEQUENCE [LARGE SCALE GENOMIC DNA]</scope>
    <source>
        <strain evidence="5 6">Zn</strain>
    </source>
</reference>
<feature type="compositionally biased region" description="Polar residues" evidence="4">
    <location>
        <begin position="358"/>
        <end position="369"/>
    </location>
</feature>
<evidence type="ECO:0000256" key="2">
    <source>
        <dbReference type="ARBA" id="ARBA00022723"/>
    </source>
</evidence>
<dbReference type="GO" id="GO:0046872">
    <property type="term" value="F:metal ion binding"/>
    <property type="evidence" value="ECO:0007669"/>
    <property type="project" value="UniProtKB-KW"/>
</dbReference>
<dbReference type="InterPro" id="IPR008949">
    <property type="entry name" value="Isoprenoid_synthase_dom_sf"/>
</dbReference>
<reference evidence="6" key="2">
    <citation type="submission" date="2015-01" db="EMBL/GenBank/DDBJ databases">
        <title>Evolutionary Origins and Diversification of the Mycorrhizal Mutualists.</title>
        <authorList>
            <consortium name="DOE Joint Genome Institute"/>
            <consortium name="Mycorrhizal Genomics Consortium"/>
            <person name="Kohler A."/>
            <person name="Kuo A."/>
            <person name="Nagy L.G."/>
            <person name="Floudas D."/>
            <person name="Copeland A."/>
            <person name="Barry K.W."/>
            <person name="Cichocki N."/>
            <person name="Veneault-Fourrey C."/>
            <person name="LaButti K."/>
            <person name="Lindquist E.A."/>
            <person name="Lipzen A."/>
            <person name="Lundell T."/>
            <person name="Morin E."/>
            <person name="Murat C."/>
            <person name="Riley R."/>
            <person name="Ohm R."/>
            <person name="Sun H."/>
            <person name="Tunlid A."/>
            <person name="Henrissat B."/>
            <person name="Grigoriev I.V."/>
            <person name="Hibbett D.S."/>
            <person name="Martin F."/>
        </authorList>
    </citation>
    <scope>NUCLEOTIDE SEQUENCE [LARGE SCALE GENOMIC DNA]</scope>
    <source>
        <strain evidence="6">Zn</strain>
    </source>
</reference>
<protein>
    <submittedName>
        <fullName evidence="5">Uncharacterized protein</fullName>
    </submittedName>
</protein>
<dbReference type="InParanoid" id="A0A0C3HZQ7"/>
<dbReference type="PROSITE" id="PS00444">
    <property type="entry name" value="POLYPRENYL_SYNTHASE_2"/>
    <property type="match status" value="1"/>
</dbReference>
<organism evidence="5 6">
    <name type="scientific">Oidiodendron maius (strain Zn)</name>
    <dbReference type="NCBI Taxonomy" id="913774"/>
    <lineage>
        <taxon>Eukaryota</taxon>
        <taxon>Fungi</taxon>
        <taxon>Dikarya</taxon>
        <taxon>Ascomycota</taxon>
        <taxon>Pezizomycotina</taxon>
        <taxon>Leotiomycetes</taxon>
        <taxon>Leotiomycetes incertae sedis</taxon>
        <taxon>Myxotrichaceae</taxon>
        <taxon>Oidiodendron</taxon>
    </lineage>
</organism>
<dbReference type="Pfam" id="PF19086">
    <property type="entry name" value="Terpene_syn_C_2"/>
    <property type="match status" value="1"/>
</dbReference>
<dbReference type="Gene3D" id="1.10.600.10">
    <property type="entry name" value="Farnesyl Diphosphate Synthase"/>
    <property type="match status" value="2"/>
</dbReference>
<dbReference type="PANTHER" id="PTHR12001">
    <property type="entry name" value="GERANYLGERANYL PYROPHOSPHATE SYNTHASE"/>
    <property type="match status" value="1"/>
</dbReference>
<gene>
    <name evidence="5" type="ORF">OIDMADRAFT_108948</name>
</gene>
<evidence type="ECO:0000256" key="4">
    <source>
        <dbReference type="SAM" id="MobiDB-lite"/>
    </source>
</evidence>
<dbReference type="GO" id="GO:0046165">
    <property type="term" value="P:alcohol biosynthetic process"/>
    <property type="evidence" value="ECO:0007669"/>
    <property type="project" value="UniProtKB-ARBA"/>
</dbReference>